<name>A0A177ACY0_9PEZI</name>
<dbReference type="Gene3D" id="3.40.50.1820">
    <property type="entry name" value="alpha/beta hydrolase"/>
    <property type="match status" value="1"/>
</dbReference>
<dbReference type="PANTHER" id="PTHR48081">
    <property type="entry name" value="AB HYDROLASE SUPERFAMILY PROTEIN C4A8.06C"/>
    <property type="match status" value="1"/>
</dbReference>
<dbReference type="AlphaFoldDB" id="A0A177ACY0"/>
<dbReference type="InterPro" id="IPR050300">
    <property type="entry name" value="GDXG_lipolytic_enzyme"/>
</dbReference>
<proteinExistence type="predicted"/>
<feature type="domain" description="BD-FAE-like" evidence="2">
    <location>
        <begin position="52"/>
        <end position="171"/>
    </location>
</feature>
<evidence type="ECO:0000313" key="3">
    <source>
        <dbReference type="EMBL" id="OAF59131.1"/>
    </source>
</evidence>
<keyword evidence="1" id="KW-0378">Hydrolase</keyword>
<protein>
    <recommendedName>
        <fullName evidence="2">BD-FAE-like domain-containing protein</fullName>
    </recommendedName>
</protein>
<evidence type="ECO:0000259" key="2">
    <source>
        <dbReference type="Pfam" id="PF20434"/>
    </source>
</evidence>
<dbReference type="GO" id="GO:0016787">
    <property type="term" value="F:hydrolase activity"/>
    <property type="evidence" value="ECO:0007669"/>
    <property type="project" value="UniProtKB-KW"/>
</dbReference>
<dbReference type="InterPro" id="IPR029058">
    <property type="entry name" value="AB_hydrolase_fold"/>
</dbReference>
<dbReference type="VEuPathDB" id="FungiDB:GMDG_05094"/>
<gene>
    <name evidence="3" type="ORF">VC83_04174</name>
</gene>
<dbReference type="RefSeq" id="XP_024324415.1">
    <property type="nucleotide sequence ID" value="XM_024467809.1"/>
</dbReference>
<dbReference type="GeneID" id="36287247"/>
<dbReference type="OrthoDB" id="433474at2759"/>
<organism evidence="3">
    <name type="scientific">Pseudogymnoascus destructans</name>
    <dbReference type="NCBI Taxonomy" id="655981"/>
    <lineage>
        <taxon>Eukaryota</taxon>
        <taxon>Fungi</taxon>
        <taxon>Dikarya</taxon>
        <taxon>Ascomycota</taxon>
        <taxon>Pezizomycotina</taxon>
        <taxon>Leotiomycetes</taxon>
        <taxon>Thelebolales</taxon>
        <taxon>Thelebolaceae</taxon>
        <taxon>Pseudogymnoascus</taxon>
    </lineage>
</organism>
<dbReference type="InterPro" id="IPR049492">
    <property type="entry name" value="BD-FAE-like_dom"/>
</dbReference>
<dbReference type="eggNOG" id="ENOG502S68P">
    <property type="taxonomic scope" value="Eukaryota"/>
</dbReference>
<dbReference type="SUPFAM" id="SSF53474">
    <property type="entry name" value="alpha/beta-Hydrolases"/>
    <property type="match status" value="1"/>
</dbReference>
<sequence>MDTIAQFPSKAIASIFIPTVEAFKPLLVANKSQILSVPSTTYSYGQHKRQQLDLYEESTHSSSSPIIIFFYGGGLNRGDKILPLIPSSLVYHNFGAFFTKRGFTTIIADYRRVTDVALGTGEDAVFPSGGEDVGVVLDWLESTYLRSCDGKAQKMRDVFLMGNSAGGVHVSTYLLDQRFENQRYALRQSQLCSLRGSALISVPLDFKSATPERSDILQTYYPPNLSGTQQESSHDLFCPNGLLQTLKARKGSMGTLEIARNGMPNILVMLGELDPEDEIVEPNERFLSLWDDCFGSGQGIELKWMRGHNHISPPFSLMSGDKKGEEWAENVVEWMKNLQN</sequence>
<dbReference type="Proteomes" id="UP000077154">
    <property type="component" value="Unassembled WGS sequence"/>
</dbReference>
<dbReference type="Pfam" id="PF20434">
    <property type="entry name" value="BD-FAE"/>
    <property type="match status" value="1"/>
</dbReference>
<dbReference type="EMBL" id="KV441394">
    <property type="protein sequence ID" value="OAF59131.1"/>
    <property type="molecule type" value="Genomic_DNA"/>
</dbReference>
<accession>A0A177ACY0</accession>
<reference evidence="3" key="1">
    <citation type="submission" date="2016-03" db="EMBL/GenBank/DDBJ databases">
        <title>Updated assembly of Pseudogymnoascus destructans, the fungus causing white-nose syndrome of bats.</title>
        <authorList>
            <person name="Palmer J.M."/>
            <person name="Drees K.P."/>
            <person name="Foster J.T."/>
            <person name="Lindner D.L."/>
        </authorList>
    </citation>
    <scope>NUCLEOTIDE SEQUENCE [LARGE SCALE GENOMIC DNA]</scope>
    <source>
        <strain evidence="3">20631-21</strain>
    </source>
</reference>
<evidence type="ECO:0000256" key="1">
    <source>
        <dbReference type="ARBA" id="ARBA00022801"/>
    </source>
</evidence>